<sequence>MLPSPNAFQPSPRSAARCTIYSISILPTYGKQTCSGFDYGAQPSRSSSCCPSLNCIKTGEPANVDAYSTDAGGNLAVGCHLKSLLQLYFPMAAMTTRNMSKPVSPAYVFTALIVFLVILLSRVINNEALPVTSCRNVSTYRANSTFEAHLLKLLLTIPDNTSSAPGKYVKEVIGAKGADQIFALSLCRGDSPTTECSDCLKSVLPTLQQECRYKKEAFFVYEFCLFLYSNRNFLGSVRNTDMIVLSEVVPKLDIKNKKVLSSFKVNLELLLSATTRLVLDNATKVHWFFTSQLIRSRDQSIYALMQCTPDLSAIDCQRCLQNLTQIGEKLYPNGAVIGDRCLIWFDVQPFYIGAAMKVFELVKPPQHEPSHRGGRRRNIIIISVLIVTALVLLLVMFLAFWFCRKKQYGGRSDPIEANEDVENSSYKSYSYKVLKVATQNFAHVNELGRGGFGTVYKGTMNDGIEVAVKQVRDVKTSLEELHREIQFLATLRHQNLVRFIGYCFRKKSRLFVYEYLPNGDLERFRTRGFHQNSRHQQHEWYILLKIIKGVASGLLYLHDNSIVHMDIKPSNIFLDTDFTAKIGDYDLLRKLDPQQTHQTTKNRRGTRFTSCAELEHEISRLSFPSTRPSLSKREGRRKASGALLHGEGNARAAVPSRGSARDGFRNAASMELAARRLGGQSSRRWRGGYGNR</sequence>
<evidence type="ECO:0000256" key="4">
    <source>
        <dbReference type="ARBA" id="ARBA00022737"/>
    </source>
</evidence>
<comment type="caution">
    <text evidence="15">The sequence shown here is derived from an EMBL/GenBank/DDBJ whole genome shotgun (WGS) entry which is preliminary data.</text>
</comment>
<keyword evidence="7 10" id="KW-0067">ATP-binding</keyword>
<evidence type="ECO:0000259" key="13">
    <source>
        <dbReference type="PROSITE" id="PS50011"/>
    </source>
</evidence>
<evidence type="ECO:0000256" key="8">
    <source>
        <dbReference type="ARBA" id="ARBA00023170"/>
    </source>
</evidence>
<dbReference type="InterPro" id="IPR008271">
    <property type="entry name" value="Ser/Thr_kinase_AS"/>
</dbReference>
<dbReference type="PROSITE" id="PS51473">
    <property type="entry name" value="GNK2"/>
    <property type="match status" value="2"/>
</dbReference>
<keyword evidence="5 10" id="KW-0547">Nucleotide-binding</keyword>
<dbReference type="InterPro" id="IPR038408">
    <property type="entry name" value="GNK2_sf"/>
</dbReference>
<dbReference type="Gene3D" id="3.30.430.20">
    <property type="entry name" value="Gnk2 domain, C-X8-C-X2-C motif"/>
    <property type="match status" value="2"/>
</dbReference>
<dbReference type="PROSITE" id="PS00107">
    <property type="entry name" value="PROTEIN_KINASE_ATP"/>
    <property type="match status" value="1"/>
</dbReference>
<protein>
    <recommendedName>
        <fullName evidence="17">Protein kinase domain-containing protein</fullName>
    </recommendedName>
</protein>
<proteinExistence type="predicted"/>
<dbReference type="Proteomes" id="UP000324897">
    <property type="component" value="Chromosome 6"/>
</dbReference>
<accession>A0A5J9WT94</accession>
<dbReference type="InterPro" id="IPR017441">
    <property type="entry name" value="Protein_kinase_ATP_BS"/>
</dbReference>
<evidence type="ECO:0000256" key="1">
    <source>
        <dbReference type="ARBA" id="ARBA00022527"/>
    </source>
</evidence>
<dbReference type="PROSITE" id="PS50011">
    <property type="entry name" value="PROTEIN_KINASE_DOM"/>
    <property type="match status" value="1"/>
</dbReference>
<keyword evidence="12" id="KW-1133">Transmembrane helix</keyword>
<dbReference type="Pfam" id="PF01657">
    <property type="entry name" value="Stress-antifung"/>
    <property type="match status" value="2"/>
</dbReference>
<name>A0A5J9WT94_9POAL</name>
<dbReference type="InterPro" id="IPR011009">
    <property type="entry name" value="Kinase-like_dom_sf"/>
</dbReference>
<keyword evidence="1" id="KW-0723">Serine/threonine-protein kinase</keyword>
<dbReference type="InterPro" id="IPR052059">
    <property type="entry name" value="CR_Ser/Thr_kinase"/>
</dbReference>
<feature type="domain" description="Gnk2-homologous" evidence="14">
    <location>
        <begin position="245"/>
        <end position="350"/>
    </location>
</feature>
<dbReference type="SUPFAM" id="SSF56112">
    <property type="entry name" value="Protein kinase-like (PK-like)"/>
    <property type="match status" value="1"/>
</dbReference>
<feature type="transmembrane region" description="Helical" evidence="12">
    <location>
        <begin position="379"/>
        <end position="402"/>
    </location>
</feature>
<keyword evidence="12" id="KW-0472">Membrane</keyword>
<feature type="transmembrane region" description="Helical" evidence="12">
    <location>
        <begin position="106"/>
        <end position="125"/>
    </location>
</feature>
<evidence type="ECO:0000256" key="10">
    <source>
        <dbReference type="PROSITE-ProRule" id="PRU10141"/>
    </source>
</evidence>
<keyword evidence="9" id="KW-0325">Glycoprotein</keyword>
<feature type="domain" description="Protein kinase" evidence="13">
    <location>
        <begin position="441"/>
        <end position="692"/>
    </location>
</feature>
<feature type="binding site" evidence="10">
    <location>
        <position position="469"/>
    </location>
    <ligand>
        <name>ATP</name>
        <dbReference type="ChEBI" id="CHEBI:30616"/>
    </ligand>
</feature>
<dbReference type="CDD" id="cd23509">
    <property type="entry name" value="Gnk2-like"/>
    <property type="match status" value="2"/>
</dbReference>
<dbReference type="Pfam" id="PF00069">
    <property type="entry name" value="Pkinase"/>
    <property type="match status" value="1"/>
</dbReference>
<dbReference type="AlphaFoldDB" id="A0A5J9WT94"/>
<dbReference type="PANTHER" id="PTHR47973">
    <property type="entry name" value="CYSTEINE-RICH RECEPTOR-LIKE PROTEIN KINASE 3"/>
    <property type="match status" value="1"/>
</dbReference>
<keyword evidence="16" id="KW-1185">Reference proteome</keyword>
<evidence type="ECO:0000313" key="15">
    <source>
        <dbReference type="EMBL" id="TVU51066.1"/>
    </source>
</evidence>
<dbReference type="GO" id="GO:0005524">
    <property type="term" value="F:ATP binding"/>
    <property type="evidence" value="ECO:0007669"/>
    <property type="project" value="UniProtKB-UniRule"/>
</dbReference>
<gene>
    <name evidence="15" type="ORF">EJB05_02471</name>
</gene>
<keyword evidence="6" id="KW-0418">Kinase</keyword>
<feature type="non-terminal residue" evidence="15">
    <location>
        <position position="1"/>
    </location>
</feature>
<evidence type="ECO:0000256" key="9">
    <source>
        <dbReference type="ARBA" id="ARBA00023180"/>
    </source>
</evidence>
<feature type="domain" description="Gnk2-homologous" evidence="14">
    <location>
        <begin position="128"/>
        <end position="233"/>
    </location>
</feature>
<dbReference type="EMBL" id="RWGY01000002">
    <property type="protein sequence ID" value="TVU51066.1"/>
    <property type="molecule type" value="Genomic_DNA"/>
</dbReference>
<dbReference type="OrthoDB" id="682669at2759"/>
<dbReference type="PROSITE" id="PS00108">
    <property type="entry name" value="PROTEIN_KINASE_ST"/>
    <property type="match status" value="1"/>
</dbReference>
<dbReference type="FunFam" id="3.30.200.20:FF:000178">
    <property type="entry name" value="serine/threonine-protein kinase PBS1-like"/>
    <property type="match status" value="1"/>
</dbReference>
<dbReference type="InterPro" id="IPR002902">
    <property type="entry name" value="GNK2"/>
</dbReference>
<evidence type="ECO:0000256" key="7">
    <source>
        <dbReference type="ARBA" id="ARBA00022840"/>
    </source>
</evidence>
<dbReference type="Gene3D" id="1.10.510.10">
    <property type="entry name" value="Transferase(Phosphotransferase) domain 1"/>
    <property type="match status" value="1"/>
</dbReference>
<keyword evidence="4" id="KW-0677">Repeat</keyword>
<evidence type="ECO:0000256" key="5">
    <source>
        <dbReference type="ARBA" id="ARBA00022741"/>
    </source>
</evidence>
<feature type="region of interest" description="Disordered" evidence="11">
    <location>
        <begin position="623"/>
        <end position="662"/>
    </location>
</feature>
<keyword evidence="3" id="KW-0732">Signal</keyword>
<dbReference type="InterPro" id="IPR000719">
    <property type="entry name" value="Prot_kinase_dom"/>
</dbReference>
<evidence type="ECO:0000256" key="3">
    <source>
        <dbReference type="ARBA" id="ARBA00022729"/>
    </source>
</evidence>
<evidence type="ECO:0000256" key="6">
    <source>
        <dbReference type="ARBA" id="ARBA00022777"/>
    </source>
</evidence>
<evidence type="ECO:0008006" key="17">
    <source>
        <dbReference type="Google" id="ProtNLM"/>
    </source>
</evidence>
<dbReference type="Gene3D" id="3.30.200.20">
    <property type="entry name" value="Phosphorylase Kinase, domain 1"/>
    <property type="match status" value="1"/>
</dbReference>
<evidence type="ECO:0000313" key="16">
    <source>
        <dbReference type="Proteomes" id="UP000324897"/>
    </source>
</evidence>
<reference evidence="15 16" key="1">
    <citation type="journal article" date="2019" name="Sci. Rep.">
        <title>A high-quality genome of Eragrostis curvula grass provides insights into Poaceae evolution and supports new strategies to enhance forage quality.</title>
        <authorList>
            <person name="Carballo J."/>
            <person name="Santos B.A.C.M."/>
            <person name="Zappacosta D."/>
            <person name="Garbus I."/>
            <person name="Selva J.P."/>
            <person name="Gallo C.A."/>
            <person name="Diaz A."/>
            <person name="Albertini E."/>
            <person name="Caccamo M."/>
            <person name="Echenique V."/>
        </authorList>
    </citation>
    <scope>NUCLEOTIDE SEQUENCE [LARGE SCALE GENOMIC DNA]</scope>
    <source>
        <strain evidence="16">cv. Victoria</strain>
        <tissue evidence="15">Leaf</tissue>
    </source>
</reference>
<dbReference type="GO" id="GO:0004674">
    <property type="term" value="F:protein serine/threonine kinase activity"/>
    <property type="evidence" value="ECO:0007669"/>
    <property type="project" value="UniProtKB-KW"/>
</dbReference>
<evidence type="ECO:0000256" key="2">
    <source>
        <dbReference type="ARBA" id="ARBA00022679"/>
    </source>
</evidence>
<evidence type="ECO:0000256" key="12">
    <source>
        <dbReference type="SAM" id="Phobius"/>
    </source>
</evidence>
<evidence type="ECO:0000259" key="14">
    <source>
        <dbReference type="PROSITE" id="PS51473"/>
    </source>
</evidence>
<keyword evidence="8" id="KW-0675">Receptor</keyword>
<keyword evidence="2" id="KW-0808">Transferase</keyword>
<dbReference type="SMART" id="SM00220">
    <property type="entry name" value="S_TKc"/>
    <property type="match status" value="1"/>
</dbReference>
<evidence type="ECO:0000256" key="11">
    <source>
        <dbReference type="SAM" id="MobiDB-lite"/>
    </source>
</evidence>
<organism evidence="15 16">
    <name type="scientific">Eragrostis curvula</name>
    <name type="common">weeping love grass</name>
    <dbReference type="NCBI Taxonomy" id="38414"/>
    <lineage>
        <taxon>Eukaryota</taxon>
        <taxon>Viridiplantae</taxon>
        <taxon>Streptophyta</taxon>
        <taxon>Embryophyta</taxon>
        <taxon>Tracheophyta</taxon>
        <taxon>Spermatophyta</taxon>
        <taxon>Magnoliopsida</taxon>
        <taxon>Liliopsida</taxon>
        <taxon>Poales</taxon>
        <taxon>Poaceae</taxon>
        <taxon>PACMAD clade</taxon>
        <taxon>Chloridoideae</taxon>
        <taxon>Eragrostideae</taxon>
        <taxon>Eragrostidinae</taxon>
        <taxon>Eragrostis</taxon>
    </lineage>
</organism>
<dbReference type="Gramene" id="TVU51066">
    <property type="protein sequence ID" value="TVU51066"/>
    <property type="gene ID" value="EJB05_02471"/>
</dbReference>
<keyword evidence="12" id="KW-0812">Transmembrane</keyword>